<dbReference type="InterPro" id="IPR005668">
    <property type="entry name" value="IPM_Synthase"/>
</dbReference>
<dbReference type="SUPFAM" id="SSF110921">
    <property type="entry name" value="2-isopropylmalate synthase LeuA, allosteric (dimerisation) domain"/>
    <property type="match status" value="1"/>
</dbReference>
<dbReference type="UniPathway" id="UPA00048">
    <property type="reaction ID" value="UER00070"/>
</dbReference>
<protein>
    <recommendedName>
        <fullName evidence="4 10">2-isopropylmalate synthase</fullName>
        <ecNumber evidence="4 10">2.3.3.13</ecNumber>
    </recommendedName>
    <alternativeName>
        <fullName evidence="10">Alpha-IPM synthase</fullName>
    </alternativeName>
    <alternativeName>
        <fullName evidence="10">Alpha-isopropylmalate synthase</fullName>
    </alternativeName>
</protein>
<dbReference type="PROSITE" id="PS00816">
    <property type="entry name" value="AIPM_HOMOCIT_SYNTH_2"/>
    <property type="match status" value="1"/>
</dbReference>
<comment type="catalytic activity">
    <reaction evidence="1 10">
        <text>3-methyl-2-oxobutanoate + acetyl-CoA + H2O = (2S)-2-isopropylmalate + CoA + H(+)</text>
        <dbReference type="Rhea" id="RHEA:21524"/>
        <dbReference type="ChEBI" id="CHEBI:1178"/>
        <dbReference type="ChEBI" id="CHEBI:11851"/>
        <dbReference type="ChEBI" id="CHEBI:15377"/>
        <dbReference type="ChEBI" id="CHEBI:15378"/>
        <dbReference type="ChEBI" id="CHEBI:57287"/>
        <dbReference type="ChEBI" id="CHEBI:57288"/>
        <dbReference type="EC" id="2.3.3.13"/>
    </reaction>
</comment>
<dbReference type="OrthoDB" id="9804858at2"/>
<evidence type="ECO:0000256" key="7">
    <source>
        <dbReference type="ARBA" id="ARBA00022679"/>
    </source>
</evidence>
<dbReference type="PANTHER" id="PTHR46911">
    <property type="match status" value="1"/>
</dbReference>
<accession>A0A1M7L4E8</accession>
<evidence type="ECO:0000313" key="12">
    <source>
        <dbReference type="EMBL" id="SHM72974.1"/>
    </source>
</evidence>
<keyword evidence="9 10" id="KW-0100">Branched-chain amino acid biosynthesis</keyword>
<evidence type="ECO:0000256" key="2">
    <source>
        <dbReference type="ARBA" id="ARBA00004689"/>
    </source>
</evidence>
<dbReference type="PROSITE" id="PS50991">
    <property type="entry name" value="PYR_CT"/>
    <property type="match status" value="1"/>
</dbReference>
<comment type="cofactor">
    <cofactor evidence="10">
        <name>Mg(2+)</name>
        <dbReference type="ChEBI" id="CHEBI:18420"/>
    </cofactor>
</comment>
<evidence type="ECO:0000256" key="6">
    <source>
        <dbReference type="ARBA" id="ARBA00022605"/>
    </source>
</evidence>
<dbReference type="PROSITE" id="PS00815">
    <property type="entry name" value="AIPM_HOMOCIT_SYNTH_1"/>
    <property type="match status" value="1"/>
</dbReference>
<reference evidence="12 13" key="1">
    <citation type="submission" date="2016-11" db="EMBL/GenBank/DDBJ databases">
        <authorList>
            <person name="Jaros S."/>
            <person name="Januszkiewicz K."/>
            <person name="Wedrychowicz H."/>
        </authorList>
    </citation>
    <scope>NUCLEOTIDE SEQUENCE [LARGE SCALE GENOMIC DNA]</scope>
    <source>
        <strain evidence="12 13">DSM 15930</strain>
    </source>
</reference>
<dbReference type="Pfam" id="PF22615">
    <property type="entry name" value="IPMS_D2"/>
    <property type="match status" value="1"/>
</dbReference>
<dbReference type="InterPro" id="IPR054692">
    <property type="entry name" value="LeuA-like_post-cat"/>
</dbReference>
<dbReference type="InterPro" id="IPR000891">
    <property type="entry name" value="PYR_CT"/>
</dbReference>
<feature type="binding site" evidence="10">
    <location>
        <position position="38"/>
    </location>
    <ligand>
        <name>Mg(2+)</name>
        <dbReference type="ChEBI" id="CHEBI:18420"/>
    </ligand>
</feature>
<gene>
    <name evidence="10" type="primary">leuA</name>
    <name evidence="12" type="ORF">SAMN02746066_03073</name>
</gene>
<keyword evidence="5 10" id="KW-0432">Leucine biosynthesis</keyword>
<feature type="domain" description="Pyruvate carboxyltransferase" evidence="11">
    <location>
        <begin position="29"/>
        <end position="302"/>
    </location>
</feature>
<dbReference type="InterPro" id="IPR002034">
    <property type="entry name" value="AIPM/Hcit_synth_CS"/>
</dbReference>
<feature type="region of interest" description="Regulatory domain" evidence="10">
    <location>
        <begin position="435"/>
        <end position="557"/>
    </location>
</feature>
<dbReference type="InterPro" id="IPR013709">
    <property type="entry name" value="2-isopropylmalate_synth_dimer"/>
</dbReference>
<evidence type="ECO:0000256" key="1">
    <source>
        <dbReference type="ARBA" id="ARBA00000064"/>
    </source>
</evidence>
<keyword evidence="8 10" id="KW-0479">Metal-binding</keyword>
<dbReference type="Gene3D" id="3.20.20.70">
    <property type="entry name" value="Aldolase class I"/>
    <property type="match status" value="1"/>
</dbReference>
<feature type="binding site" evidence="10">
    <location>
        <position position="243"/>
    </location>
    <ligand>
        <name>Mg(2+)</name>
        <dbReference type="ChEBI" id="CHEBI:18420"/>
    </ligand>
</feature>
<dbReference type="GO" id="GO:0009098">
    <property type="term" value="P:L-leucine biosynthetic process"/>
    <property type="evidence" value="ECO:0007669"/>
    <property type="project" value="UniProtKB-UniRule"/>
</dbReference>
<dbReference type="GO" id="GO:0003852">
    <property type="term" value="F:2-isopropylmalate synthase activity"/>
    <property type="evidence" value="ECO:0007669"/>
    <property type="project" value="UniProtKB-UniRule"/>
</dbReference>
<feature type="binding site" evidence="10">
    <location>
        <position position="241"/>
    </location>
    <ligand>
        <name>Mg(2+)</name>
        <dbReference type="ChEBI" id="CHEBI:18420"/>
    </ligand>
</feature>
<feature type="binding site" evidence="10">
    <location>
        <position position="277"/>
    </location>
    <ligand>
        <name>Mg(2+)</name>
        <dbReference type="ChEBI" id="CHEBI:18420"/>
    </ligand>
</feature>
<dbReference type="InterPro" id="IPR036230">
    <property type="entry name" value="LeuA_allosteric_dom_sf"/>
</dbReference>
<dbReference type="GO" id="GO:0005737">
    <property type="term" value="C:cytoplasm"/>
    <property type="evidence" value="ECO:0007669"/>
    <property type="project" value="UniProtKB-SubCell"/>
</dbReference>
<evidence type="ECO:0000256" key="8">
    <source>
        <dbReference type="ARBA" id="ARBA00022723"/>
    </source>
</evidence>
<dbReference type="EC" id="2.3.3.13" evidence="4 10"/>
<dbReference type="GO" id="GO:0003985">
    <property type="term" value="F:acetyl-CoA C-acetyltransferase activity"/>
    <property type="evidence" value="ECO:0007669"/>
    <property type="project" value="UniProtKB-UniRule"/>
</dbReference>
<comment type="similarity">
    <text evidence="3 10">Belongs to the alpha-IPM synthase/homocitrate synthase family. LeuA type 2 subfamily.</text>
</comment>
<dbReference type="AlphaFoldDB" id="A0A1M7L4E8"/>
<dbReference type="SUPFAM" id="SSF89000">
    <property type="entry name" value="post-HMGL domain-like"/>
    <property type="match status" value="1"/>
</dbReference>
<dbReference type="Proteomes" id="UP000184038">
    <property type="component" value="Unassembled WGS sequence"/>
</dbReference>
<dbReference type="Pfam" id="PF08502">
    <property type="entry name" value="LeuA_dimer"/>
    <property type="match status" value="1"/>
</dbReference>
<dbReference type="SMART" id="SM00917">
    <property type="entry name" value="LeuA_dimer"/>
    <property type="match status" value="1"/>
</dbReference>
<keyword evidence="6 10" id="KW-0028">Amino-acid biosynthesis</keyword>
<dbReference type="InterPro" id="IPR039371">
    <property type="entry name" value="LeuA_N_DRE-TIM"/>
</dbReference>
<name>A0A1M7L4E8_9FIRM</name>
<dbReference type="STRING" id="1120996.SAMN02746066_03073"/>
<dbReference type="NCBIfam" id="TIGR00970">
    <property type="entry name" value="leuA_yeast"/>
    <property type="match status" value="1"/>
</dbReference>
<organism evidence="12 13">
    <name type="scientific">Anaerosporobacter mobilis DSM 15930</name>
    <dbReference type="NCBI Taxonomy" id="1120996"/>
    <lineage>
        <taxon>Bacteria</taxon>
        <taxon>Bacillati</taxon>
        <taxon>Bacillota</taxon>
        <taxon>Clostridia</taxon>
        <taxon>Lachnospirales</taxon>
        <taxon>Lachnospiraceae</taxon>
        <taxon>Anaerosporobacter</taxon>
    </lineage>
</organism>
<keyword evidence="10" id="KW-0963">Cytoplasm</keyword>
<keyword evidence="7 10" id="KW-0808">Transferase</keyword>
<evidence type="ECO:0000313" key="13">
    <source>
        <dbReference type="Proteomes" id="UP000184038"/>
    </source>
</evidence>
<comment type="subcellular location">
    <subcellularLocation>
        <location evidence="10">Cytoplasm</location>
    </subcellularLocation>
</comment>
<keyword evidence="13" id="KW-1185">Reference proteome</keyword>
<dbReference type="GO" id="GO:0000287">
    <property type="term" value="F:magnesium ion binding"/>
    <property type="evidence" value="ECO:0007669"/>
    <property type="project" value="UniProtKB-UniRule"/>
</dbReference>
<evidence type="ECO:0000256" key="9">
    <source>
        <dbReference type="ARBA" id="ARBA00023304"/>
    </source>
</evidence>
<dbReference type="InterPro" id="IPR013785">
    <property type="entry name" value="Aldolase_TIM"/>
</dbReference>
<dbReference type="Pfam" id="PF00682">
    <property type="entry name" value="HMGL-like"/>
    <property type="match status" value="1"/>
</dbReference>
<dbReference type="SUPFAM" id="SSF51569">
    <property type="entry name" value="Aldolase"/>
    <property type="match status" value="1"/>
</dbReference>
<comment type="subunit">
    <text evidence="10">Homodimer.</text>
</comment>
<dbReference type="PANTHER" id="PTHR46911:SF1">
    <property type="entry name" value="2-ISOPROPYLMALATE SYNTHASE"/>
    <property type="match status" value="1"/>
</dbReference>
<dbReference type="CDD" id="cd07942">
    <property type="entry name" value="DRE_TIM_LeuA"/>
    <property type="match status" value="1"/>
</dbReference>
<keyword evidence="10" id="KW-0460">Magnesium</keyword>
<evidence type="ECO:0000256" key="5">
    <source>
        <dbReference type="ARBA" id="ARBA00022430"/>
    </source>
</evidence>
<evidence type="ECO:0000256" key="4">
    <source>
        <dbReference type="ARBA" id="ARBA00012973"/>
    </source>
</evidence>
<proteinExistence type="inferred from homology"/>
<evidence type="ECO:0000256" key="10">
    <source>
        <dbReference type="HAMAP-Rule" id="MF_00572"/>
    </source>
</evidence>
<dbReference type="NCBIfam" id="NF002991">
    <property type="entry name" value="PRK03739.1"/>
    <property type="match status" value="1"/>
</dbReference>
<evidence type="ECO:0000259" key="11">
    <source>
        <dbReference type="PROSITE" id="PS50991"/>
    </source>
</evidence>
<dbReference type="Gene3D" id="3.30.160.270">
    <property type="match status" value="1"/>
</dbReference>
<dbReference type="HAMAP" id="MF_00572">
    <property type="entry name" value="LeuA_type2"/>
    <property type="match status" value="1"/>
</dbReference>
<sequence>MLNYKKYQRVPVVNYPEREWPNKEIEKAPVWCSVDLRDGNQALIEPMVVEEKIEYFCMLVKLGFKEIEVGFPSASQIEFDFLRQLVERNLIPDDVCVQVLVQCRDHLIKRTFEALEGIKTAIVHIYNSTSTLQRDVVFDKSREEIKQIAIDGAMLVKEYVKEFPGKIILEYSPESFTGTELDFALDICTAVQDVWQPTSDNKIIFNLPSTVEMNTPNVYADQIEWMSRHFKDRENIILSVHPHNDRGTGVACAELALLAGADRVEGTLFGNGERTGNVDIVNIAYNMFSQGINPELDLTHINEIAEVYERCCKLPIHARHPYVGKLVFTAFSGSHQDAINKGVKAMQDRNSEIWEVPYLPIDPSDIGREYEPIVRINSQSGKGGVAFVMDTYYGFKLPKGMHKEFADVIQKISEKQGEVAPDQIMEEFKKEYLDKKEPLHFKRCKMEDISDGDSDFDTKVVLTYMFKGEEKVIEDYGNGPIDAVQRAMQDSLGVKIKVLDYSEHALREGSNAQAAAYIHMFDQETNLATFGVGVSSNITRASIRAIFSAINRLRFKD</sequence>
<comment type="function">
    <text evidence="10">Catalyzes the condensation of the acetyl group of acetyl-CoA with 3-methyl-2-oxobutanoate (2-ketoisovalerate) to form 3-carboxy-3-hydroxy-4-methylpentanoate (2-isopropylmalate).</text>
</comment>
<comment type="pathway">
    <text evidence="2 10">Amino-acid biosynthesis; L-leucine biosynthesis; L-leucine from 3-methyl-2-oxobutanoate: step 1/4.</text>
</comment>
<dbReference type="RefSeq" id="WP_073289283.1">
    <property type="nucleotide sequence ID" value="NZ_FRCP01000015.1"/>
</dbReference>
<evidence type="ECO:0000256" key="3">
    <source>
        <dbReference type="ARBA" id="ARBA00009767"/>
    </source>
</evidence>
<dbReference type="EMBL" id="FRCP01000015">
    <property type="protein sequence ID" value="SHM72974.1"/>
    <property type="molecule type" value="Genomic_DNA"/>
</dbReference>